<reference evidence="1 2" key="1">
    <citation type="submission" date="2019-03" db="EMBL/GenBank/DDBJ databases">
        <title>First draft genome of Liparis tanakae, snailfish: a comprehensive survey of snailfish specific genes.</title>
        <authorList>
            <person name="Kim W."/>
            <person name="Song I."/>
            <person name="Jeong J.-H."/>
            <person name="Kim D."/>
            <person name="Kim S."/>
            <person name="Ryu S."/>
            <person name="Song J.Y."/>
            <person name="Lee S.K."/>
        </authorList>
    </citation>
    <scope>NUCLEOTIDE SEQUENCE [LARGE SCALE GENOMIC DNA]</scope>
    <source>
        <tissue evidence="1">Muscle</tissue>
    </source>
</reference>
<dbReference type="AlphaFoldDB" id="A0A4Z2I8G8"/>
<gene>
    <name evidence="1" type="ORF">EYF80_015559</name>
</gene>
<comment type="caution">
    <text evidence="1">The sequence shown here is derived from an EMBL/GenBank/DDBJ whole genome shotgun (WGS) entry which is preliminary data.</text>
</comment>
<sequence length="126" mass="13595">MASAKETAATERETCVGMGLTFSWLKESILLIAVSKAVMESRKAWSCSHSGLLSRILLRIATDQMEVVPKIEFAIAPPTLKCVAQCRLRLPCSVGSDGRRAVLDRCQGPQGVPLTSALQSEKAPTH</sequence>
<accession>A0A4Z2I8G8</accession>
<name>A0A4Z2I8G8_9TELE</name>
<protein>
    <submittedName>
        <fullName evidence="1">Uncharacterized protein</fullName>
    </submittedName>
</protein>
<keyword evidence="2" id="KW-1185">Reference proteome</keyword>
<dbReference type="Proteomes" id="UP000314294">
    <property type="component" value="Unassembled WGS sequence"/>
</dbReference>
<dbReference type="EMBL" id="SRLO01000116">
    <property type="protein sequence ID" value="TNN74316.1"/>
    <property type="molecule type" value="Genomic_DNA"/>
</dbReference>
<organism evidence="1 2">
    <name type="scientific">Liparis tanakae</name>
    <name type="common">Tanaka's snailfish</name>
    <dbReference type="NCBI Taxonomy" id="230148"/>
    <lineage>
        <taxon>Eukaryota</taxon>
        <taxon>Metazoa</taxon>
        <taxon>Chordata</taxon>
        <taxon>Craniata</taxon>
        <taxon>Vertebrata</taxon>
        <taxon>Euteleostomi</taxon>
        <taxon>Actinopterygii</taxon>
        <taxon>Neopterygii</taxon>
        <taxon>Teleostei</taxon>
        <taxon>Neoteleostei</taxon>
        <taxon>Acanthomorphata</taxon>
        <taxon>Eupercaria</taxon>
        <taxon>Perciformes</taxon>
        <taxon>Cottioidei</taxon>
        <taxon>Cottales</taxon>
        <taxon>Liparidae</taxon>
        <taxon>Liparis</taxon>
    </lineage>
</organism>
<proteinExistence type="predicted"/>
<evidence type="ECO:0000313" key="2">
    <source>
        <dbReference type="Proteomes" id="UP000314294"/>
    </source>
</evidence>
<evidence type="ECO:0000313" key="1">
    <source>
        <dbReference type="EMBL" id="TNN74316.1"/>
    </source>
</evidence>